<dbReference type="AlphaFoldDB" id="A0A2N4UPP7"/>
<proteinExistence type="predicted"/>
<name>A0A2N4UPP7_9GAMM</name>
<dbReference type="RefSeq" id="WP_065208024.1">
    <property type="nucleotide sequence ID" value="NZ_JABJXE010000011.1"/>
</dbReference>
<comment type="caution">
    <text evidence="2">The sequence shown here is derived from an EMBL/GenBank/DDBJ whole genome shotgun (WGS) entry which is preliminary data.</text>
</comment>
<accession>A0A2N4UPP7</accession>
<protein>
    <submittedName>
        <fullName evidence="2">Uncharacterized protein</fullName>
    </submittedName>
</protein>
<dbReference type="Proteomes" id="UP000234420">
    <property type="component" value="Unassembled WGS sequence"/>
</dbReference>
<dbReference type="EMBL" id="NPIB01000021">
    <property type="protein sequence ID" value="PLC56973.1"/>
    <property type="molecule type" value="Genomic_DNA"/>
</dbReference>
<reference evidence="2 3" key="1">
    <citation type="journal article" date="2018" name="Syst. Appl. Microbiol.">
        <title>Photobacterium carnosum sp. nov., isolated from spoiled modified atmosphere packaged poultry meat.</title>
        <authorList>
            <person name="Hilgarth M."/>
            <person name="Fuertes S."/>
            <person name="Ehrmann M."/>
            <person name="Vogel R.F."/>
        </authorList>
    </citation>
    <scope>NUCLEOTIDE SEQUENCE [LARGE SCALE GENOMIC DNA]</scope>
    <source>
        <strain evidence="2 3">TMW 2.2021</strain>
    </source>
</reference>
<feature type="compositionally biased region" description="Basic and acidic residues" evidence="1">
    <location>
        <begin position="94"/>
        <end position="111"/>
    </location>
</feature>
<organism evidence="2 3">
    <name type="scientific">Photobacterium carnosum</name>
    <dbReference type="NCBI Taxonomy" id="2023717"/>
    <lineage>
        <taxon>Bacteria</taxon>
        <taxon>Pseudomonadati</taxon>
        <taxon>Pseudomonadota</taxon>
        <taxon>Gammaproteobacteria</taxon>
        <taxon>Vibrionales</taxon>
        <taxon>Vibrionaceae</taxon>
        <taxon>Photobacterium</taxon>
    </lineage>
</organism>
<evidence type="ECO:0000256" key="1">
    <source>
        <dbReference type="SAM" id="MobiDB-lite"/>
    </source>
</evidence>
<gene>
    <name evidence="2" type="ORF">CIK00_15265</name>
</gene>
<evidence type="ECO:0000313" key="3">
    <source>
        <dbReference type="Proteomes" id="UP000234420"/>
    </source>
</evidence>
<feature type="region of interest" description="Disordered" evidence="1">
    <location>
        <begin position="87"/>
        <end position="136"/>
    </location>
</feature>
<sequence length="152" mass="17192">MSNKQKPIQIHNLNESLHNFIVTGSVDNIQLSPEVILHIAKVTKNAGWLGWAIPTTSRSVRSALLLELALFTIQNVNLNQDKNSINKATNVNENNKKEEQTNTYIKDETPIHKPTQTQIENKPPQENDINLTPSPKIDADRVNRIKRSFGSY</sequence>
<keyword evidence="3" id="KW-1185">Reference proteome</keyword>
<evidence type="ECO:0000313" key="2">
    <source>
        <dbReference type="EMBL" id="PLC56973.1"/>
    </source>
</evidence>